<keyword evidence="3" id="KW-1185">Reference proteome</keyword>
<evidence type="ECO:0000313" key="2">
    <source>
        <dbReference type="EMBL" id="GEN63171.1"/>
    </source>
</evidence>
<gene>
    <name evidence="2" type="ORF">AOE01nite_13950</name>
</gene>
<sequence>MKHLLTQFSARMEKQMTSAEAIAADAQKKARAIADGFGHRLPVKQIFHRLARLLSVTERMARSIYYGESLNLPAHVYLRLVSEYRSTIRRLEEKARHEAEIYRALSKEWDDACERDFSDGALRASGSEQRGSSRKPFIFGPDRRG</sequence>
<evidence type="ECO:0000256" key="1">
    <source>
        <dbReference type="SAM" id="MobiDB-lite"/>
    </source>
</evidence>
<name>A0A511XJR9_9PROT</name>
<organism evidence="2 3">
    <name type="scientific">Acetobacter oeni</name>
    <dbReference type="NCBI Taxonomy" id="304077"/>
    <lineage>
        <taxon>Bacteria</taxon>
        <taxon>Pseudomonadati</taxon>
        <taxon>Pseudomonadota</taxon>
        <taxon>Alphaproteobacteria</taxon>
        <taxon>Acetobacterales</taxon>
        <taxon>Acetobacteraceae</taxon>
        <taxon>Acetobacter</taxon>
    </lineage>
</organism>
<reference evidence="2 3" key="1">
    <citation type="submission" date="2019-07" db="EMBL/GenBank/DDBJ databases">
        <title>Whole genome shotgun sequence of Acetobacter oeni NBRC 105207.</title>
        <authorList>
            <person name="Hosoyama A."/>
            <person name="Uohara A."/>
            <person name="Ohji S."/>
            <person name="Ichikawa N."/>
        </authorList>
    </citation>
    <scope>NUCLEOTIDE SEQUENCE [LARGE SCALE GENOMIC DNA]</scope>
    <source>
        <strain evidence="2 3">NBRC 105207</strain>
    </source>
</reference>
<dbReference type="AlphaFoldDB" id="A0A511XJR9"/>
<proteinExistence type="predicted"/>
<comment type="caution">
    <text evidence="2">The sequence shown here is derived from an EMBL/GenBank/DDBJ whole genome shotgun (WGS) entry which is preliminary data.</text>
</comment>
<dbReference type="OrthoDB" id="7272638at2"/>
<dbReference type="EMBL" id="BJYG01000017">
    <property type="protein sequence ID" value="GEN63171.1"/>
    <property type="molecule type" value="Genomic_DNA"/>
</dbReference>
<evidence type="ECO:0000313" key="3">
    <source>
        <dbReference type="Proteomes" id="UP000321746"/>
    </source>
</evidence>
<protein>
    <submittedName>
        <fullName evidence="2">Uncharacterized protein</fullName>
    </submittedName>
</protein>
<dbReference type="Proteomes" id="UP000321746">
    <property type="component" value="Unassembled WGS sequence"/>
</dbReference>
<feature type="region of interest" description="Disordered" evidence="1">
    <location>
        <begin position="120"/>
        <end position="145"/>
    </location>
</feature>
<dbReference type="RefSeq" id="WP_146887496.1">
    <property type="nucleotide sequence ID" value="NZ_WOTA01000014.1"/>
</dbReference>
<accession>A0A511XJR9</accession>